<evidence type="ECO:0000256" key="1">
    <source>
        <dbReference type="SAM" id="MobiDB-lite"/>
    </source>
</evidence>
<feature type="compositionally biased region" description="Low complexity" evidence="1">
    <location>
        <begin position="158"/>
        <end position="179"/>
    </location>
</feature>
<protein>
    <submittedName>
        <fullName evidence="2">Uncharacterized protein</fullName>
    </submittedName>
</protein>
<evidence type="ECO:0000313" key="3">
    <source>
        <dbReference type="Proteomes" id="UP001218218"/>
    </source>
</evidence>
<gene>
    <name evidence="2" type="ORF">DFH08DRAFT_1080068</name>
</gene>
<dbReference type="Proteomes" id="UP001218218">
    <property type="component" value="Unassembled WGS sequence"/>
</dbReference>
<accession>A0AAD7A1R9</accession>
<sequence>MPVHVHRIGQPFVADLTAPLRVAVTGLHLVMKAPVYPAILSRGCDCVGEDEALQLRGEPRWLPDPVSEGYLPKFRHLPPLRAGDLLPDSASKRAEPFVWKYSNSAVPNRDAALYCLLHPHEHFPVPAGTPDPAAYPRPPADALASANWTASSARATCTAPESTSSPANPTSPSRAPPARESAEAHAKRVRGLREAGPAATAGDESGWGSRPSLEPDIGASSSSLPAAPTPAASGWGSFLEGAADPALSEPKMSSEEK</sequence>
<name>A0AAD7A1R9_9AGAR</name>
<reference evidence="2" key="1">
    <citation type="submission" date="2023-03" db="EMBL/GenBank/DDBJ databases">
        <title>Massive genome expansion in bonnet fungi (Mycena s.s.) driven by repeated elements and novel gene families across ecological guilds.</title>
        <authorList>
            <consortium name="Lawrence Berkeley National Laboratory"/>
            <person name="Harder C.B."/>
            <person name="Miyauchi S."/>
            <person name="Viragh M."/>
            <person name="Kuo A."/>
            <person name="Thoen E."/>
            <person name="Andreopoulos B."/>
            <person name="Lu D."/>
            <person name="Skrede I."/>
            <person name="Drula E."/>
            <person name="Henrissat B."/>
            <person name="Morin E."/>
            <person name="Kohler A."/>
            <person name="Barry K."/>
            <person name="LaButti K."/>
            <person name="Morin E."/>
            <person name="Salamov A."/>
            <person name="Lipzen A."/>
            <person name="Mereny Z."/>
            <person name="Hegedus B."/>
            <person name="Baldrian P."/>
            <person name="Stursova M."/>
            <person name="Weitz H."/>
            <person name="Taylor A."/>
            <person name="Grigoriev I.V."/>
            <person name="Nagy L.G."/>
            <person name="Martin F."/>
            <person name="Kauserud H."/>
        </authorList>
    </citation>
    <scope>NUCLEOTIDE SEQUENCE</scope>
    <source>
        <strain evidence="2">CBHHK002</strain>
    </source>
</reference>
<feature type="compositionally biased region" description="Low complexity" evidence="1">
    <location>
        <begin position="219"/>
        <end position="233"/>
    </location>
</feature>
<dbReference type="AlphaFoldDB" id="A0AAD7A1R9"/>
<organism evidence="2 3">
    <name type="scientific">Mycena albidolilacea</name>
    <dbReference type="NCBI Taxonomy" id="1033008"/>
    <lineage>
        <taxon>Eukaryota</taxon>
        <taxon>Fungi</taxon>
        <taxon>Dikarya</taxon>
        <taxon>Basidiomycota</taxon>
        <taxon>Agaricomycotina</taxon>
        <taxon>Agaricomycetes</taxon>
        <taxon>Agaricomycetidae</taxon>
        <taxon>Agaricales</taxon>
        <taxon>Marasmiineae</taxon>
        <taxon>Mycenaceae</taxon>
        <taxon>Mycena</taxon>
    </lineage>
</organism>
<proteinExistence type="predicted"/>
<keyword evidence="3" id="KW-1185">Reference proteome</keyword>
<comment type="caution">
    <text evidence="2">The sequence shown here is derived from an EMBL/GenBank/DDBJ whole genome shotgun (WGS) entry which is preliminary data.</text>
</comment>
<evidence type="ECO:0000313" key="2">
    <source>
        <dbReference type="EMBL" id="KAJ7347754.1"/>
    </source>
</evidence>
<feature type="region of interest" description="Disordered" evidence="1">
    <location>
        <begin position="148"/>
        <end position="257"/>
    </location>
</feature>
<dbReference type="EMBL" id="JARIHO010000018">
    <property type="protein sequence ID" value="KAJ7347754.1"/>
    <property type="molecule type" value="Genomic_DNA"/>
</dbReference>